<dbReference type="GO" id="GO:0000287">
    <property type="term" value="F:magnesium ion binding"/>
    <property type="evidence" value="ECO:0007669"/>
    <property type="project" value="TreeGrafter"/>
</dbReference>
<dbReference type="SUPFAM" id="SSF56784">
    <property type="entry name" value="HAD-like"/>
    <property type="match status" value="1"/>
</dbReference>
<dbReference type="SFLD" id="SFLDG01144">
    <property type="entry name" value="C2.B.4:_PGP_Like"/>
    <property type="match status" value="1"/>
</dbReference>
<name>A0A916VCX6_9FIRM</name>
<evidence type="ECO:0000313" key="2">
    <source>
        <dbReference type="Proteomes" id="UP000613208"/>
    </source>
</evidence>
<dbReference type="SFLD" id="SFLDS00003">
    <property type="entry name" value="Haloacid_Dehalogenase"/>
    <property type="match status" value="1"/>
</dbReference>
<dbReference type="Proteomes" id="UP000613208">
    <property type="component" value="Unassembled WGS sequence"/>
</dbReference>
<dbReference type="EMBL" id="BLYI01000043">
    <property type="protein sequence ID" value="GFO85674.1"/>
    <property type="molecule type" value="Genomic_DNA"/>
</dbReference>
<organism evidence="1 2">
    <name type="scientific">Anaerostipes butyraticus</name>
    <dbReference type="NCBI Taxonomy" id="645466"/>
    <lineage>
        <taxon>Bacteria</taxon>
        <taxon>Bacillati</taxon>
        <taxon>Bacillota</taxon>
        <taxon>Clostridia</taxon>
        <taxon>Lachnospirales</taxon>
        <taxon>Lachnospiraceae</taxon>
        <taxon>Anaerostipes</taxon>
    </lineage>
</organism>
<protein>
    <submittedName>
        <fullName evidence="1">Haloacid dehalogenase</fullName>
    </submittedName>
</protein>
<dbReference type="PANTHER" id="PTHR10000:SF8">
    <property type="entry name" value="HAD SUPERFAMILY HYDROLASE-LIKE, TYPE 3"/>
    <property type="match status" value="1"/>
</dbReference>
<dbReference type="NCBIfam" id="TIGR01484">
    <property type="entry name" value="HAD-SF-IIB"/>
    <property type="match status" value="1"/>
</dbReference>
<gene>
    <name evidence="1" type="ORF">ANBU17_20210</name>
</gene>
<dbReference type="GO" id="GO:0005829">
    <property type="term" value="C:cytosol"/>
    <property type="evidence" value="ECO:0007669"/>
    <property type="project" value="TreeGrafter"/>
</dbReference>
<dbReference type="CDD" id="cd07516">
    <property type="entry name" value="HAD_Pase"/>
    <property type="match status" value="1"/>
</dbReference>
<accession>A0A916VCX6</accession>
<dbReference type="Gene3D" id="3.30.1240.10">
    <property type="match status" value="1"/>
</dbReference>
<dbReference type="Pfam" id="PF08282">
    <property type="entry name" value="Hydrolase_3"/>
    <property type="match status" value="1"/>
</dbReference>
<keyword evidence="2" id="KW-1185">Reference proteome</keyword>
<dbReference type="Gene3D" id="3.40.50.1000">
    <property type="entry name" value="HAD superfamily/HAD-like"/>
    <property type="match status" value="1"/>
</dbReference>
<dbReference type="PROSITE" id="PS01229">
    <property type="entry name" value="COF_2"/>
    <property type="match status" value="1"/>
</dbReference>
<dbReference type="InterPro" id="IPR000150">
    <property type="entry name" value="Cof"/>
</dbReference>
<reference evidence="1" key="1">
    <citation type="submission" date="2020-06" db="EMBL/GenBank/DDBJ databases">
        <title>Characterization of fructooligosaccharide metabolism and fructooligosaccharide-degrading enzymes in human commensal butyrate producers.</title>
        <authorList>
            <person name="Tanno H."/>
            <person name="Fujii T."/>
            <person name="Hirano K."/>
            <person name="Maeno S."/>
            <person name="Tonozuka T."/>
            <person name="Sakamoto M."/>
            <person name="Ohkuma M."/>
            <person name="Tochio T."/>
            <person name="Endo A."/>
        </authorList>
    </citation>
    <scope>NUCLEOTIDE SEQUENCE</scope>
    <source>
        <strain evidence="1">JCM 17466</strain>
    </source>
</reference>
<dbReference type="GO" id="GO:0016791">
    <property type="term" value="F:phosphatase activity"/>
    <property type="evidence" value="ECO:0007669"/>
    <property type="project" value="UniProtKB-ARBA"/>
</dbReference>
<sequence>MGNIRLVAMDLDNTLLDRNKQISEHTKEVLQAAADQGVEIVPATGRIFKAIPDFLREMEGVHYALCCNGATVYDRIRDEIIYTNHLEAETVFRLLDVLEKYHCTQDIYRNGQGYMEPRFLRHLDEYKIEGPIFDLILRTRKEVADLRNYIQENPQGIEKVCSFFDDMEVRETVKEELRALEIANVASSLPNNIEINQFGCDKGDGLTHLAEYLGLTMDQVMACGDAENDTKMIEAAGLGVVMENGTRELKEIADFITKTNNEDGVAYAIEKYVL</sequence>
<dbReference type="PANTHER" id="PTHR10000">
    <property type="entry name" value="PHOSPHOSERINE PHOSPHATASE"/>
    <property type="match status" value="1"/>
</dbReference>
<proteinExistence type="predicted"/>
<dbReference type="NCBIfam" id="TIGR00099">
    <property type="entry name" value="Cof-subfamily"/>
    <property type="match status" value="1"/>
</dbReference>
<dbReference type="InterPro" id="IPR023214">
    <property type="entry name" value="HAD_sf"/>
</dbReference>
<evidence type="ECO:0000313" key="1">
    <source>
        <dbReference type="EMBL" id="GFO85674.1"/>
    </source>
</evidence>
<dbReference type="InterPro" id="IPR036412">
    <property type="entry name" value="HAD-like_sf"/>
</dbReference>
<dbReference type="AlphaFoldDB" id="A0A916VCX6"/>
<dbReference type="SFLD" id="SFLDG01140">
    <property type="entry name" value="C2.B:_Phosphomannomutase_and_P"/>
    <property type="match status" value="1"/>
</dbReference>
<dbReference type="RefSeq" id="WP_201311372.1">
    <property type="nucleotide sequence ID" value="NZ_BLYI01000043.1"/>
</dbReference>
<comment type="caution">
    <text evidence="1">The sequence shown here is derived from an EMBL/GenBank/DDBJ whole genome shotgun (WGS) entry which is preliminary data.</text>
</comment>
<dbReference type="InterPro" id="IPR006379">
    <property type="entry name" value="HAD-SF_hydro_IIB"/>
</dbReference>